<dbReference type="PANTHER" id="PTHR43283:SF3">
    <property type="entry name" value="BETA-LACTAMASE FAMILY PROTEIN (AFU_ORTHOLOGUE AFUA_5G07500)"/>
    <property type="match status" value="1"/>
</dbReference>
<gene>
    <name evidence="2" type="ORF">J2Z44_003581</name>
</gene>
<dbReference type="RefSeq" id="WP_021283771.1">
    <property type="nucleotide sequence ID" value="NZ_JAGGLL010000036.1"/>
</dbReference>
<sequence>MKSSSQSINKDLLKYMEQLKVHGLSALIVKNNHILWHTALGSAQENTIFRVASISKTVITTALMQLFEKGLFKLEDDISDYLDLKIRNPKYPHIPINFIHLFTHTSGLTEVGDDYFYDNIHDPKLKYLSQLVCTDGDFYRDEIWANYAPGDFYDYSNIGYTILGCLIEKISGMAFNDYCIEHIFKPLGMENSSFDVTKLKHLENLTPIYRFDESMDSHCISFDDYSSISSKAFDYSDPRTLGNCIKFSPAGGLRTPLLDLSKFMRTHMNMGEYEGIRILSPKTAGLMQKIYWEGKTVSGKDKKIGLCFYPNENLYPNCSFTGHSGDAYGILSGMFFNKDFDFGIIFVENGGIQYKEDGHSLFKIEELCYGRILREFLT</sequence>
<evidence type="ECO:0000259" key="1">
    <source>
        <dbReference type="Pfam" id="PF00144"/>
    </source>
</evidence>
<dbReference type="PANTHER" id="PTHR43283">
    <property type="entry name" value="BETA-LACTAMASE-RELATED"/>
    <property type="match status" value="1"/>
</dbReference>
<comment type="caution">
    <text evidence="2">The sequence shown here is derived from an EMBL/GenBank/DDBJ whole genome shotgun (WGS) entry which is preliminary data.</text>
</comment>
<dbReference type="InterPro" id="IPR050789">
    <property type="entry name" value="Diverse_Enzym_Activities"/>
</dbReference>
<dbReference type="InterPro" id="IPR001466">
    <property type="entry name" value="Beta-lactam-related"/>
</dbReference>
<evidence type="ECO:0000313" key="2">
    <source>
        <dbReference type="EMBL" id="MBP2023739.1"/>
    </source>
</evidence>
<dbReference type="SUPFAM" id="SSF56601">
    <property type="entry name" value="beta-lactamase/transpeptidase-like"/>
    <property type="match status" value="1"/>
</dbReference>
<dbReference type="Pfam" id="PF00144">
    <property type="entry name" value="Beta-lactamase"/>
    <property type="match status" value="1"/>
</dbReference>
<dbReference type="Proteomes" id="UP001519308">
    <property type="component" value="Unassembled WGS sequence"/>
</dbReference>
<accession>A0ABS4K7K8</accession>
<dbReference type="Gene3D" id="3.40.710.10">
    <property type="entry name" value="DD-peptidase/beta-lactamase superfamily"/>
    <property type="match status" value="1"/>
</dbReference>
<feature type="domain" description="Beta-lactamase-related" evidence="1">
    <location>
        <begin position="14"/>
        <end position="350"/>
    </location>
</feature>
<organism evidence="2 3">
    <name type="scientific">Clostridium punense</name>
    <dbReference type="NCBI Taxonomy" id="1054297"/>
    <lineage>
        <taxon>Bacteria</taxon>
        <taxon>Bacillati</taxon>
        <taxon>Bacillota</taxon>
        <taxon>Clostridia</taxon>
        <taxon>Eubacteriales</taxon>
        <taxon>Clostridiaceae</taxon>
        <taxon>Clostridium</taxon>
    </lineage>
</organism>
<keyword evidence="3" id="KW-1185">Reference proteome</keyword>
<dbReference type="InterPro" id="IPR012338">
    <property type="entry name" value="Beta-lactam/transpept-like"/>
</dbReference>
<proteinExistence type="predicted"/>
<dbReference type="EMBL" id="JAGGLL010000036">
    <property type="protein sequence ID" value="MBP2023739.1"/>
    <property type="molecule type" value="Genomic_DNA"/>
</dbReference>
<reference evidence="2 3" key="1">
    <citation type="submission" date="2021-03" db="EMBL/GenBank/DDBJ databases">
        <title>Genomic Encyclopedia of Type Strains, Phase IV (KMG-IV): sequencing the most valuable type-strain genomes for metagenomic binning, comparative biology and taxonomic classification.</title>
        <authorList>
            <person name="Goeker M."/>
        </authorList>
    </citation>
    <scope>NUCLEOTIDE SEQUENCE [LARGE SCALE GENOMIC DNA]</scope>
    <source>
        <strain evidence="2 3">DSM 28650</strain>
    </source>
</reference>
<evidence type="ECO:0000313" key="3">
    <source>
        <dbReference type="Proteomes" id="UP001519308"/>
    </source>
</evidence>
<protein>
    <submittedName>
        <fullName evidence="2">CubicO group peptidase (Beta-lactamase class C family)</fullName>
    </submittedName>
</protein>
<name>A0ABS4K7K8_9CLOT</name>